<evidence type="ECO:0000259" key="1">
    <source>
        <dbReference type="Pfam" id="PF13229"/>
    </source>
</evidence>
<dbReference type="Proteomes" id="UP000198480">
    <property type="component" value="Unassembled WGS sequence"/>
</dbReference>
<dbReference type="InterPro" id="IPR022441">
    <property type="entry name" value="Para_beta_helix_rpt-2"/>
</dbReference>
<dbReference type="Pfam" id="PF13229">
    <property type="entry name" value="Beta_helix"/>
    <property type="match status" value="1"/>
</dbReference>
<name>A0A239BKD2_9BACT</name>
<dbReference type="PANTHER" id="PTHR36453">
    <property type="entry name" value="SECRETED PROTEIN-RELATED"/>
    <property type="match status" value="1"/>
</dbReference>
<proteinExistence type="predicted"/>
<dbReference type="NCBIfam" id="TIGR04183">
    <property type="entry name" value="Por_Secre_tail"/>
    <property type="match status" value="1"/>
</dbReference>
<feature type="domain" description="Right handed beta helix" evidence="1">
    <location>
        <begin position="375"/>
        <end position="553"/>
    </location>
</feature>
<dbReference type="NCBIfam" id="TIGR03804">
    <property type="entry name" value="para_beta_helix"/>
    <property type="match status" value="1"/>
</dbReference>
<dbReference type="InterPro" id="IPR012334">
    <property type="entry name" value="Pectin_lyas_fold"/>
</dbReference>
<sequence>MKARGTLIILSFVLALFRVEAATYYFSSLQGDDSRTAVQAQNENTPWRSIEKLNNIMGSLSPGDQILFKRGEVFFGTIKITKSGSSTLPIVFGAYGSGTKPVLTGMQSISKWTSVGNGIFVSNLETSVEGRVNVVTVDSQIQEMGRFPNFNDSNKGFKIINSSSSSTQLSSSDFGNNENWTGAEIIIRKNPWVHDRHVITNNNSGNINFTDIQSKYPVTNGYGFFIQNHIKTLDQYGEWYYDINNKKLYVFFGNQTNFPEVDISTKSNLIELTWKVSHIEFNELEMRGANGTGILINEGTHVQVKNSTIKYMGEYAVRGIISNHLTVENCEIDFSLNNALYAENTSQNITFKNNLITNTYPFIGMANSGDLNGQAIYTSNRSHNGLIENNKVFNTGYIGINFGGDNSVARKNYIKDFCIHKTDGGGIYIWEGWDNKNSSGRIIEDNIIVNGLGYSNGTNKHGLIDPIPVEGIYIDDNTSGVLIQNNTITNISKHGIYLHNARNIKILDNLFYNAFEGIYLNHDQYGDPVRDIIIERNRIFSITEGANFINTSSIKEDEAEMGSFNSNFYIRPFENDFGFLTKYLNQQTWEMKSQLSNLKSWNKDPNGKLSPINHQAYSAYTEIGSNLFPNGKFDSNGNNTFCKNCSILWKNTGDFQDGHIAVNTEKDAEINFSLGKMKPETSYMLKFKIKGSTLGNLEIFIREAQTPWKTLSGSKGVEINDKITAFEIPFFNKVGAEKANLIMKSGVDNFNFSIDDFEIIEANIAYNEPEDYLFFAYNATGTSQKQNISGNYVDAYNIPHSGSIDIPPFSAIALIKVSNDEEKTPQPPTVTILNPKPNAEIKQGNKVSINIDAKSEHSEIKQVEIYLNDKLLKTLDKIPYTHDHIFENTGIYLIKAKAIDQHGQETTSTPIQVNVEKEAISPTISWLTPAPNDFFFVSDPIKLSVISENEKQNIVKIDFSINNNVVGTVNNAPYQITVPNLPLGVYNLSAKATNSDGSEGTTETITIKVIEVKNIPPTVTIISPGNNAEFTQGDVISIKAIAEDSDGTISKVEFYIGNTLIGTDYESPYNYNWGNAGNGKHNITARATDNHGAVTTSDVIQIQVKQRPKNPKIRLILPKKDPQFIEGDILKLDIEILEESTEISKVSYYKNDILLGSRTNGDFTFNWKADVVGDLLLTAVATDINGVNTTDERLVSIFLKENKLNRDLNINDFKIGPNPTSQYLNLIFNTIETTYQMTAEVVSLDGRTTKNFAFELSENEVTLDLLGLSPGLYLLRIHYGGEIVITKKFIMKN</sequence>
<dbReference type="EMBL" id="FZOK01000003">
    <property type="protein sequence ID" value="SNS07484.1"/>
    <property type="molecule type" value="Genomic_DNA"/>
</dbReference>
<dbReference type="InterPro" id="IPR039448">
    <property type="entry name" value="Beta_helix"/>
</dbReference>
<evidence type="ECO:0000313" key="3">
    <source>
        <dbReference type="EMBL" id="SNS07484.1"/>
    </source>
</evidence>
<dbReference type="RefSeq" id="WP_089238105.1">
    <property type="nucleotide sequence ID" value="NZ_FZOK01000003.1"/>
</dbReference>
<accession>A0A239BKD2</accession>
<dbReference type="InterPro" id="IPR011050">
    <property type="entry name" value="Pectin_lyase_fold/virulence"/>
</dbReference>
<dbReference type="SUPFAM" id="SSF51126">
    <property type="entry name" value="Pectin lyase-like"/>
    <property type="match status" value="2"/>
</dbReference>
<dbReference type="Pfam" id="PF18962">
    <property type="entry name" value="Por_Secre_tail"/>
    <property type="match status" value="1"/>
</dbReference>
<dbReference type="InterPro" id="IPR026444">
    <property type="entry name" value="Secre_tail"/>
</dbReference>
<evidence type="ECO:0000259" key="2">
    <source>
        <dbReference type="Pfam" id="PF18962"/>
    </source>
</evidence>
<organism evidence="3 4">
    <name type="scientific">Belliella buryatensis</name>
    <dbReference type="NCBI Taxonomy" id="1500549"/>
    <lineage>
        <taxon>Bacteria</taxon>
        <taxon>Pseudomonadati</taxon>
        <taxon>Bacteroidota</taxon>
        <taxon>Cytophagia</taxon>
        <taxon>Cytophagales</taxon>
        <taxon>Cyclobacteriaceae</taxon>
        <taxon>Belliella</taxon>
    </lineage>
</organism>
<dbReference type="Pfam" id="PF17957">
    <property type="entry name" value="Big_7"/>
    <property type="match status" value="3"/>
</dbReference>
<gene>
    <name evidence="3" type="ORF">SAMN06295967_1034</name>
</gene>
<dbReference type="InterPro" id="IPR006626">
    <property type="entry name" value="PbH1"/>
</dbReference>
<evidence type="ECO:0000313" key="4">
    <source>
        <dbReference type="Proteomes" id="UP000198480"/>
    </source>
</evidence>
<dbReference type="PANTHER" id="PTHR36453:SF1">
    <property type="entry name" value="RIGHT HANDED BETA HELIX DOMAIN-CONTAINING PROTEIN"/>
    <property type="match status" value="1"/>
</dbReference>
<dbReference type="Gene3D" id="2.160.20.10">
    <property type="entry name" value="Single-stranded right-handed beta-helix, Pectin lyase-like"/>
    <property type="match status" value="3"/>
</dbReference>
<feature type="domain" description="Secretion system C-terminal sorting" evidence="2">
    <location>
        <begin position="1217"/>
        <end position="1290"/>
    </location>
</feature>
<dbReference type="InterPro" id="IPR013783">
    <property type="entry name" value="Ig-like_fold"/>
</dbReference>
<reference evidence="4" key="1">
    <citation type="submission" date="2017-06" db="EMBL/GenBank/DDBJ databases">
        <authorList>
            <person name="Varghese N."/>
            <person name="Submissions S."/>
        </authorList>
    </citation>
    <scope>NUCLEOTIDE SEQUENCE [LARGE SCALE GENOMIC DNA]</scope>
    <source>
        <strain evidence="4">5C</strain>
    </source>
</reference>
<protein>
    <submittedName>
        <fullName evidence="3">Por secretion system C-terminal sorting domain-containing protein</fullName>
    </submittedName>
</protein>
<dbReference type="SMART" id="SM00710">
    <property type="entry name" value="PbH1"/>
    <property type="match status" value="10"/>
</dbReference>
<dbReference type="Gene3D" id="2.60.120.260">
    <property type="entry name" value="Galactose-binding domain-like"/>
    <property type="match status" value="1"/>
</dbReference>
<dbReference type="Gene3D" id="2.60.40.10">
    <property type="entry name" value="Immunoglobulins"/>
    <property type="match status" value="4"/>
</dbReference>
<dbReference type="OrthoDB" id="976933at2"/>
<keyword evidence="4" id="KW-1185">Reference proteome</keyword>